<dbReference type="GO" id="GO:0000272">
    <property type="term" value="P:polysaccharide catabolic process"/>
    <property type="evidence" value="ECO:0007669"/>
    <property type="project" value="InterPro"/>
</dbReference>
<dbReference type="Gene3D" id="3.40.390.10">
    <property type="entry name" value="Collagenase (Catalytic Domain)"/>
    <property type="match status" value="1"/>
</dbReference>
<dbReference type="Proteomes" id="UP000320839">
    <property type="component" value="Chromosome"/>
</dbReference>
<sequence>MDGDRSGGAYVYEISEDNSWSLTTEINPTEPLTAHQVRDDFGQAIAVSDDYLVIGAPGTDSALAPTGIVYVYAKNDAGTPEFYDDDTWEYETSLRDPVPGANLEFGTGVAIDGNTIIVTAETSSAAYGAEVFIYTRNGADWVTIPPTVTRLLANASRNILSGISVAIQNDTIVVGHKGNSFVDYSGVVFVYERNGADWSTIAPTESIISAPDGIENDNFGTAVDIDGDQIIVGAPENDGRGAAYLYQKGNTGWGSANEYKLIGSDIQLNDDFGRLVAIDGNTVAISSRGTGSGYVGTVYIIDGAQGWLDPLETRIDPISDTSKYDFGRSIDLDGNLLVVTGSVPPNSLSNGSAYIYDGSGGWDTYQETIITYSADSELYHRGFGHSAAAIHQNNLLVAALYEGFTNNSLVYSYNRSTSAEVHLRLVNSLTDIQPDGEVSSLPENQNTVSEWSTYWAELWINASNLKDLGILSAGLDLSYNSELTSATAIEFGSGFTQSQAGTINDESGIIEGLYAETTASDLGTDSYVLFARIKFESLADDQVELDFSGKSIGPHDLGFNISSQLIKLVGDTPVATRFEQMGGTSIWANPFDLNDDDAINFRDLIRFVTVYNQTPSQSASADAWFADFNQDDRVDFRDLILFASNYGRRKSGSVPVNYPDNYPDAWNQLLMVAATEPPQKPASSVTQSTVETVLETTVAELSPQLTPEQQATLSQVDIEVVDLAEGTLGRAAGGTIYIDVNASGYGWFVDATPDENSEYSGGGDLTLIALPDSEAVGLIDLRTVILHELGHLLGYEHSSDGLMQETLAPGVRYLSDWESATDEFFGSLTDDTELSVF</sequence>
<dbReference type="InterPro" id="IPR013517">
    <property type="entry name" value="FG-GAP"/>
</dbReference>
<dbReference type="Gene3D" id="1.10.1330.10">
    <property type="entry name" value="Dockerin domain"/>
    <property type="match status" value="1"/>
</dbReference>
<dbReference type="InterPro" id="IPR013519">
    <property type="entry name" value="Int_alpha_beta-p"/>
</dbReference>
<dbReference type="InterPro" id="IPR024079">
    <property type="entry name" value="MetalloPept_cat_dom_sf"/>
</dbReference>
<dbReference type="PROSITE" id="PS00018">
    <property type="entry name" value="EF_HAND_1"/>
    <property type="match status" value="2"/>
</dbReference>
<dbReference type="InterPro" id="IPR018247">
    <property type="entry name" value="EF_Hand_1_Ca_BS"/>
</dbReference>
<dbReference type="Pfam" id="PF14312">
    <property type="entry name" value="FG-GAP_2"/>
    <property type="match status" value="3"/>
</dbReference>
<name>A0A518FY30_9PLAN</name>
<dbReference type="Gene3D" id="2.130.10.130">
    <property type="entry name" value="Integrin alpha, N-terminal"/>
    <property type="match status" value="1"/>
</dbReference>
<accession>A0A518FY30</accession>
<organism evidence="4 5">
    <name type="scientific">Gimesia panareensis</name>
    <dbReference type="NCBI Taxonomy" id="2527978"/>
    <lineage>
        <taxon>Bacteria</taxon>
        <taxon>Pseudomonadati</taxon>
        <taxon>Planctomycetota</taxon>
        <taxon>Planctomycetia</taxon>
        <taxon>Planctomycetales</taxon>
        <taxon>Planctomycetaceae</taxon>
        <taxon>Gimesia</taxon>
    </lineage>
</organism>
<dbReference type="SMART" id="SM00191">
    <property type="entry name" value="Int_alpha"/>
    <property type="match status" value="2"/>
</dbReference>
<evidence type="ECO:0000256" key="3">
    <source>
        <dbReference type="ARBA" id="ARBA00023180"/>
    </source>
</evidence>
<dbReference type="InterPro" id="IPR011043">
    <property type="entry name" value="Gal_Oxase/kelch_b-propeller"/>
</dbReference>
<evidence type="ECO:0000313" key="4">
    <source>
        <dbReference type="EMBL" id="QDV21278.1"/>
    </source>
</evidence>
<gene>
    <name evidence="4" type="ORF">Pan153_59660</name>
</gene>
<dbReference type="PROSITE" id="PS51470">
    <property type="entry name" value="FG_GAP"/>
    <property type="match status" value="1"/>
</dbReference>
<dbReference type="AlphaFoldDB" id="A0A518FY30"/>
<dbReference type="InterPro" id="IPR028994">
    <property type="entry name" value="Integrin_alpha_N"/>
</dbReference>
<evidence type="ECO:0008006" key="6">
    <source>
        <dbReference type="Google" id="ProtNLM"/>
    </source>
</evidence>
<dbReference type="EMBL" id="CP036317">
    <property type="protein sequence ID" value="QDV21278.1"/>
    <property type="molecule type" value="Genomic_DNA"/>
</dbReference>
<dbReference type="OrthoDB" id="218680at2"/>
<dbReference type="PANTHER" id="PTHR36220:SF1">
    <property type="entry name" value="GAMMA TUBULIN COMPLEX COMPONENT C-TERMINAL DOMAIN-CONTAINING PROTEIN"/>
    <property type="match status" value="1"/>
</dbReference>
<dbReference type="SUPFAM" id="SSF63446">
    <property type="entry name" value="Type I dockerin domain"/>
    <property type="match status" value="1"/>
</dbReference>
<dbReference type="PANTHER" id="PTHR36220">
    <property type="entry name" value="UNNAMED PRODUCT"/>
    <property type="match status" value="1"/>
</dbReference>
<dbReference type="GO" id="GO:0008237">
    <property type="term" value="F:metallopeptidase activity"/>
    <property type="evidence" value="ECO:0007669"/>
    <property type="project" value="InterPro"/>
</dbReference>
<keyword evidence="2" id="KW-0677">Repeat</keyword>
<reference evidence="4 5" key="1">
    <citation type="submission" date="2019-02" db="EMBL/GenBank/DDBJ databases">
        <title>Deep-cultivation of Planctomycetes and their phenomic and genomic characterization uncovers novel biology.</title>
        <authorList>
            <person name="Wiegand S."/>
            <person name="Jogler M."/>
            <person name="Boedeker C."/>
            <person name="Pinto D."/>
            <person name="Vollmers J."/>
            <person name="Rivas-Marin E."/>
            <person name="Kohn T."/>
            <person name="Peeters S.H."/>
            <person name="Heuer A."/>
            <person name="Rast P."/>
            <person name="Oberbeckmann S."/>
            <person name="Bunk B."/>
            <person name="Jeske O."/>
            <person name="Meyerdierks A."/>
            <person name="Storesund J.E."/>
            <person name="Kallscheuer N."/>
            <person name="Luecker S."/>
            <person name="Lage O.M."/>
            <person name="Pohl T."/>
            <person name="Merkel B.J."/>
            <person name="Hornburger P."/>
            <person name="Mueller R.-W."/>
            <person name="Bruemmer F."/>
            <person name="Labrenz M."/>
            <person name="Spormann A.M."/>
            <person name="Op den Camp H."/>
            <person name="Overmann J."/>
            <person name="Amann R."/>
            <person name="Jetten M.S.M."/>
            <person name="Mascher T."/>
            <person name="Medema M.H."/>
            <person name="Devos D.P."/>
            <person name="Kaster A.-K."/>
            <person name="Ovreas L."/>
            <person name="Rohde M."/>
            <person name="Galperin M.Y."/>
            <person name="Jogler C."/>
        </authorList>
    </citation>
    <scope>NUCLEOTIDE SEQUENCE [LARGE SCALE GENOMIC DNA]</scope>
    <source>
        <strain evidence="4 5">Pan153</strain>
    </source>
</reference>
<protein>
    <recommendedName>
        <fullName evidence="6">FG-GAP repeat protein</fullName>
    </recommendedName>
</protein>
<dbReference type="SUPFAM" id="SSF50965">
    <property type="entry name" value="Galactose oxidase, central domain"/>
    <property type="match status" value="1"/>
</dbReference>
<proteinExistence type="predicted"/>
<keyword evidence="1" id="KW-0732">Signal</keyword>
<evidence type="ECO:0000313" key="5">
    <source>
        <dbReference type="Proteomes" id="UP000320839"/>
    </source>
</evidence>
<keyword evidence="3" id="KW-0325">Glycoprotein</keyword>
<evidence type="ECO:0000256" key="1">
    <source>
        <dbReference type="ARBA" id="ARBA00022729"/>
    </source>
</evidence>
<evidence type="ECO:0000256" key="2">
    <source>
        <dbReference type="ARBA" id="ARBA00022737"/>
    </source>
</evidence>
<dbReference type="InterPro" id="IPR036439">
    <property type="entry name" value="Dockerin_dom_sf"/>
</dbReference>
<dbReference type="RefSeq" id="WP_145459995.1">
    <property type="nucleotide sequence ID" value="NZ_CP036317.1"/>
</dbReference>
<dbReference type="Gene3D" id="2.60.40.680">
    <property type="match status" value="1"/>
</dbReference>
<dbReference type="SUPFAM" id="SSF55486">
    <property type="entry name" value="Metalloproteases ('zincins'), catalytic domain"/>
    <property type="match status" value="1"/>
</dbReference>